<evidence type="ECO:0000313" key="2">
    <source>
        <dbReference type="Proteomes" id="UP001162992"/>
    </source>
</evidence>
<sequence>MVTDEELIRHLVVVLKNADLTNTTVALIREQLEQRLNVDLSDRKAFIRQQVDYYLQEQQENGGNFRGFGGPGAADVDEAEHNGEYLQEDEGAEQHDTELEQFRENIELAIEESSSTEKKKRRGGLNKGCQLSPELQAIIGEPILPRTQVVKQLWVYIRKHNLQDPENKRRIICNDALRTLFGTDSTDMFKMNKLLSKHIWSIHSAEGEKDAEPKPKKQKTEKEEGGKGKNSAFLAPHPISDALQKFFGTGENQVSRAEVVKRLWEYIKERQLQDPADKKRIICDNKLQELFECDNFVGFSMTKLLSPHFVKE</sequence>
<accession>A0ACC2DK35</accession>
<evidence type="ECO:0000313" key="1">
    <source>
        <dbReference type="EMBL" id="KAJ7554495.1"/>
    </source>
</evidence>
<name>A0ACC2DK35_DIPCM</name>
<protein>
    <submittedName>
        <fullName evidence="1">Uncharacterized protein</fullName>
    </submittedName>
</protein>
<dbReference type="Proteomes" id="UP001162992">
    <property type="component" value="Chromosome 6"/>
</dbReference>
<gene>
    <name evidence="1" type="ORF">O6H91_06G143600</name>
</gene>
<reference evidence="2" key="1">
    <citation type="journal article" date="2024" name="Proc. Natl. Acad. Sci. U.S.A.">
        <title>Extraordinary preservation of gene collinearity over three hundred million years revealed in homosporous lycophytes.</title>
        <authorList>
            <person name="Li C."/>
            <person name="Wickell D."/>
            <person name="Kuo L.Y."/>
            <person name="Chen X."/>
            <person name="Nie B."/>
            <person name="Liao X."/>
            <person name="Peng D."/>
            <person name="Ji J."/>
            <person name="Jenkins J."/>
            <person name="Williams M."/>
            <person name="Shu S."/>
            <person name="Plott C."/>
            <person name="Barry K."/>
            <person name="Rajasekar S."/>
            <person name="Grimwood J."/>
            <person name="Han X."/>
            <person name="Sun S."/>
            <person name="Hou Z."/>
            <person name="He W."/>
            <person name="Dai G."/>
            <person name="Sun C."/>
            <person name="Schmutz J."/>
            <person name="Leebens-Mack J.H."/>
            <person name="Li F.W."/>
            <person name="Wang L."/>
        </authorList>
    </citation>
    <scope>NUCLEOTIDE SEQUENCE [LARGE SCALE GENOMIC DNA]</scope>
    <source>
        <strain evidence="2">cv. PW_Plant_1</strain>
    </source>
</reference>
<comment type="caution">
    <text evidence="1">The sequence shown here is derived from an EMBL/GenBank/DDBJ whole genome shotgun (WGS) entry which is preliminary data.</text>
</comment>
<dbReference type="EMBL" id="CM055097">
    <property type="protein sequence ID" value="KAJ7554495.1"/>
    <property type="molecule type" value="Genomic_DNA"/>
</dbReference>
<organism evidence="1 2">
    <name type="scientific">Diphasiastrum complanatum</name>
    <name type="common">Issler's clubmoss</name>
    <name type="synonym">Lycopodium complanatum</name>
    <dbReference type="NCBI Taxonomy" id="34168"/>
    <lineage>
        <taxon>Eukaryota</taxon>
        <taxon>Viridiplantae</taxon>
        <taxon>Streptophyta</taxon>
        <taxon>Embryophyta</taxon>
        <taxon>Tracheophyta</taxon>
        <taxon>Lycopodiopsida</taxon>
        <taxon>Lycopodiales</taxon>
        <taxon>Lycopodiaceae</taxon>
        <taxon>Lycopodioideae</taxon>
        <taxon>Diphasiastrum</taxon>
    </lineage>
</organism>
<proteinExistence type="predicted"/>
<keyword evidence="2" id="KW-1185">Reference proteome</keyword>